<evidence type="ECO:0000313" key="8">
    <source>
        <dbReference type="Proteomes" id="UP001153292"/>
    </source>
</evidence>
<keyword evidence="4" id="KW-0720">Serine protease</keyword>
<keyword evidence="5" id="KW-1015">Disulfide bond</keyword>
<dbReference type="PRINTS" id="PR00722">
    <property type="entry name" value="CHYMOTRYPSIN"/>
</dbReference>
<feature type="domain" description="Peptidase S1" evidence="6">
    <location>
        <begin position="147"/>
        <end position="395"/>
    </location>
</feature>
<accession>A0ABN8B0A3</accession>
<evidence type="ECO:0000256" key="3">
    <source>
        <dbReference type="ARBA" id="ARBA00022801"/>
    </source>
</evidence>
<keyword evidence="2" id="KW-0645">Protease</keyword>
<evidence type="ECO:0000256" key="1">
    <source>
        <dbReference type="ARBA" id="ARBA00007664"/>
    </source>
</evidence>
<dbReference type="PANTHER" id="PTHR24276">
    <property type="entry name" value="POLYSERASE-RELATED"/>
    <property type="match status" value="1"/>
</dbReference>
<name>A0ABN8B0A3_CHISP</name>
<keyword evidence="3" id="KW-0378">Hydrolase</keyword>
<protein>
    <recommendedName>
        <fullName evidence="6">Peptidase S1 domain-containing protein</fullName>
    </recommendedName>
</protein>
<evidence type="ECO:0000256" key="5">
    <source>
        <dbReference type="ARBA" id="ARBA00023157"/>
    </source>
</evidence>
<reference evidence="7" key="1">
    <citation type="submission" date="2021-12" db="EMBL/GenBank/DDBJ databases">
        <authorList>
            <person name="King R."/>
        </authorList>
    </citation>
    <scope>NUCLEOTIDE SEQUENCE</scope>
</reference>
<dbReference type="InterPro" id="IPR018114">
    <property type="entry name" value="TRYPSIN_HIS"/>
</dbReference>
<evidence type="ECO:0000313" key="7">
    <source>
        <dbReference type="EMBL" id="CAH0399096.1"/>
    </source>
</evidence>
<dbReference type="InterPro" id="IPR001254">
    <property type="entry name" value="Trypsin_dom"/>
</dbReference>
<dbReference type="SUPFAM" id="SSF50494">
    <property type="entry name" value="Trypsin-like serine proteases"/>
    <property type="match status" value="1"/>
</dbReference>
<dbReference type="PROSITE" id="PS50240">
    <property type="entry name" value="TRYPSIN_DOM"/>
    <property type="match status" value="1"/>
</dbReference>
<evidence type="ECO:0000256" key="2">
    <source>
        <dbReference type="ARBA" id="ARBA00022670"/>
    </source>
</evidence>
<sequence length="396" mass="42162">MTLSLTSVSVNAADKLTALGQAACVCTNLSYIAGCAWLRVSVRAMPAKVQLSALALAAIVACAFARPDLSHGVNKNNYGFTKNVHAVKTPQNTVQLQASVDTALKLPGEAIIADQSSTDEGTFGIESLKKNDAGYITFKDTDAANAIPGNKGKGNTSPLFLDVSKPVNVRFPHAVLFGGTCGGSIISPKWVLTAGHCTLFTGGKYVLAGTNNSDDGSGVKKRVKQLHLHPLFTVGPYWVDAQRFNIKQVAATWDFLLAELEEPLDLNGVSIAAIPLDDELRVAPETLVGYAGYGTDHHGGYMRSEMHAMDLKVLPDESCAKLRQYNARDMLCAKGYEPNFNSACNGDSGSGLVGNGKLIGVASWVENDALECKPGNMVVFSRVGAVRDWIREVTNV</sequence>
<dbReference type="InterPro" id="IPR009003">
    <property type="entry name" value="Peptidase_S1_PA"/>
</dbReference>
<dbReference type="PROSITE" id="PS00134">
    <property type="entry name" value="TRYPSIN_HIS"/>
    <property type="match status" value="1"/>
</dbReference>
<organism evidence="7 8">
    <name type="scientific">Chilo suppressalis</name>
    <name type="common">Asiatic rice borer moth</name>
    <dbReference type="NCBI Taxonomy" id="168631"/>
    <lineage>
        <taxon>Eukaryota</taxon>
        <taxon>Metazoa</taxon>
        <taxon>Ecdysozoa</taxon>
        <taxon>Arthropoda</taxon>
        <taxon>Hexapoda</taxon>
        <taxon>Insecta</taxon>
        <taxon>Pterygota</taxon>
        <taxon>Neoptera</taxon>
        <taxon>Endopterygota</taxon>
        <taxon>Lepidoptera</taxon>
        <taxon>Glossata</taxon>
        <taxon>Ditrysia</taxon>
        <taxon>Pyraloidea</taxon>
        <taxon>Crambidae</taxon>
        <taxon>Crambinae</taxon>
        <taxon>Chilo</taxon>
    </lineage>
</organism>
<dbReference type="InterPro" id="IPR050430">
    <property type="entry name" value="Peptidase_S1"/>
</dbReference>
<dbReference type="SMART" id="SM00020">
    <property type="entry name" value="Tryp_SPc"/>
    <property type="match status" value="1"/>
</dbReference>
<dbReference type="Pfam" id="PF00089">
    <property type="entry name" value="Trypsin"/>
    <property type="match status" value="1"/>
</dbReference>
<dbReference type="CDD" id="cd00190">
    <property type="entry name" value="Tryp_SPc"/>
    <property type="match status" value="1"/>
</dbReference>
<evidence type="ECO:0000256" key="4">
    <source>
        <dbReference type="ARBA" id="ARBA00022825"/>
    </source>
</evidence>
<dbReference type="InterPro" id="IPR043504">
    <property type="entry name" value="Peptidase_S1_PA_chymotrypsin"/>
</dbReference>
<dbReference type="InterPro" id="IPR001314">
    <property type="entry name" value="Peptidase_S1A"/>
</dbReference>
<dbReference type="Gene3D" id="2.40.10.10">
    <property type="entry name" value="Trypsin-like serine proteases"/>
    <property type="match status" value="1"/>
</dbReference>
<dbReference type="EMBL" id="OU963906">
    <property type="protein sequence ID" value="CAH0399096.1"/>
    <property type="molecule type" value="Genomic_DNA"/>
</dbReference>
<comment type="similarity">
    <text evidence="1">Belongs to the peptidase S1 family.</text>
</comment>
<keyword evidence="8" id="KW-1185">Reference proteome</keyword>
<dbReference type="Proteomes" id="UP001153292">
    <property type="component" value="Chromosome 13"/>
</dbReference>
<gene>
    <name evidence="7" type="ORF">CHILSU_LOCUS2227</name>
</gene>
<evidence type="ECO:0000259" key="6">
    <source>
        <dbReference type="PROSITE" id="PS50240"/>
    </source>
</evidence>
<dbReference type="PANTHER" id="PTHR24276:SF91">
    <property type="entry name" value="AT26814P-RELATED"/>
    <property type="match status" value="1"/>
</dbReference>
<proteinExistence type="inferred from homology"/>